<dbReference type="Gene3D" id="2.40.50.100">
    <property type="match status" value="1"/>
</dbReference>
<dbReference type="InterPro" id="IPR058792">
    <property type="entry name" value="Beta-barrel_RND_2"/>
</dbReference>
<feature type="domain" description="Multidrug resistance protein MdtA-like barrel-sandwich hybrid" evidence="4">
    <location>
        <begin position="78"/>
        <end position="196"/>
    </location>
</feature>
<evidence type="ECO:0000313" key="8">
    <source>
        <dbReference type="Proteomes" id="UP001501411"/>
    </source>
</evidence>
<dbReference type="Pfam" id="PF25917">
    <property type="entry name" value="BSH_RND"/>
    <property type="match status" value="1"/>
</dbReference>
<evidence type="ECO:0000259" key="5">
    <source>
        <dbReference type="Pfam" id="PF25954"/>
    </source>
</evidence>
<feature type="domain" description="CusB-like beta-barrel" evidence="5">
    <location>
        <begin position="206"/>
        <end position="275"/>
    </location>
</feature>
<dbReference type="NCBIfam" id="TIGR01730">
    <property type="entry name" value="RND_mfp"/>
    <property type="match status" value="1"/>
</dbReference>
<proteinExistence type="inferred from homology"/>
<keyword evidence="8" id="KW-1185">Reference proteome</keyword>
<comment type="caution">
    <text evidence="7">The sequence shown here is derived from an EMBL/GenBank/DDBJ whole genome shotgun (WGS) entry which is preliminary data.</text>
</comment>
<evidence type="ECO:0000313" key="7">
    <source>
        <dbReference type="EMBL" id="GAA4784702.1"/>
    </source>
</evidence>
<dbReference type="Pfam" id="PF25954">
    <property type="entry name" value="Beta-barrel_RND_2"/>
    <property type="match status" value="1"/>
</dbReference>
<feature type="domain" description="YknX-like C-terminal permuted SH3-like" evidence="6">
    <location>
        <begin position="285"/>
        <end position="350"/>
    </location>
</feature>
<dbReference type="Proteomes" id="UP001501411">
    <property type="component" value="Unassembled WGS sequence"/>
</dbReference>
<dbReference type="Gene3D" id="1.10.287.470">
    <property type="entry name" value="Helix hairpin bin"/>
    <property type="match status" value="1"/>
</dbReference>
<dbReference type="InterPro" id="IPR058637">
    <property type="entry name" value="YknX-like_C"/>
</dbReference>
<dbReference type="PANTHER" id="PTHR30469">
    <property type="entry name" value="MULTIDRUG RESISTANCE PROTEIN MDTA"/>
    <property type="match status" value="1"/>
</dbReference>
<dbReference type="PANTHER" id="PTHR30469:SF15">
    <property type="entry name" value="HLYD FAMILY OF SECRETION PROTEINS"/>
    <property type="match status" value="1"/>
</dbReference>
<name>A0ABP9AQ80_9SPHI</name>
<evidence type="ECO:0000256" key="1">
    <source>
        <dbReference type="ARBA" id="ARBA00009477"/>
    </source>
</evidence>
<accession>A0ABP9AQ80</accession>
<dbReference type="SUPFAM" id="SSF111369">
    <property type="entry name" value="HlyD-like secretion proteins"/>
    <property type="match status" value="1"/>
</dbReference>
<evidence type="ECO:0000259" key="4">
    <source>
        <dbReference type="Pfam" id="PF25917"/>
    </source>
</evidence>
<dbReference type="InterPro" id="IPR006143">
    <property type="entry name" value="RND_pump_MFP"/>
</dbReference>
<protein>
    <submittedName>
        <fullName evidence="7">Efflux RND transporter periplasmic adaptor subunit</fullName>
    </submittedName>
</protein>
<gene>
    <name evidence="7" type="ORF">GCM10023231_10580</name>
</gene>
<dbReference type="EMBL" id="BAABIQ010000005">
    <property type="protein sequence ID" value="GAA4784702.1"/>
    <property type="molecule type" value="Genomic_DNA"/>
</dbReference>
<keyword evidence="2" id="KW-0175">Coiled coil</keyword>
<keyword evidence="3" id="KW-0472">Membrane</keyword>
<keyword evidence="3" id="KW-1133">Transmembrane helix</keyword>
<dbReference type="Gene3D" id="2.40.420.20">
    <property type="match status" value="1"/>
</dbReference>
<evidence type="ECO:0000256" key="2">
    <source>
        <dbReference type="SAM" id="Coils"/>
    </source>
</evidence>
<evidence type="ECO:0000256" key="3">
    <source>
        <dbReference type="SAM" id="Phobius"/>
    </source>
</evidence>
<dbReference type="Gene3D" id="2.40.30.170">
    <property type="match status" value="1"/>
</dbReference>
<sequence>MKRTIFTIVIVVGILALIGWILINNKKENQAKTDIVAKGTGAVIVRTATVSKSPLNLDFSANGNFAAWQDLSLLAENSGRITQILVDEGAHVNKGQVLARIDDKYLSLALQTAKDNLSKLKTDQQRYESSFKTGGVTKAQLDEINLNVRNAENQFQEAQRRLADSYVKAPIAGIINKRNIEVGAYVSPGTALFDIVDVSRLKLLVNANELQVVNLKLGDQVKITSTVFPDNVFSGKISFIAAKSDNTLNYPVEIRVENSSNQQLKAGMYGTATFELPKQEPTIIIPRGAFVGSVSSNEVFILENGNTAKLRKVTAGRNLGEQVEILSGLKEGEVIITSGQINLVDGTEVKPQALDSTKQHKVSNQVADSTNKN</sequence>
<dbReference type="InterPro" id="IPR058625">
    <property type="entry name" value="MdtA-like_BSH"/>
</dbReference>
<reference evidence="8" key="1">
    <citation type="journal article" date="2019" name="Int. J. Syst. Evol. Microbiol.">
        <title>The Global Catalogue of Microorganisms (GCM) 10K type strain sequencing project: providing services to taxonomists for standard genome sequencing and annotation.</title>
        <authorList>
            <consortium name="The Broad Institute Genomics Platform"/>
            <consortium name="The Broad Institute Genome Sequencing Center for Infectious Disease"/>
            <person name="Wu L."/>
            <person name="Ma J."/>
        </authorList>
    </citation>
    <scope>NUCLEOTIDE SEQUENCE [LARGE SCALE GENOMIC DNA]</scope>
    <source>
        <strain evidence="8">JCM 18200</strain>
    </source>
</reference>
<feature type="transmembrane region" description="Helical" evidence="3">
    <location>
        <begin position="5"/>
        <end position="23"/>
    </location>
</feature>
<dbReference type="RefSeq" id="WP_345230680.1">
    <property type="nucleotide sequence ID" value="NZ_BAABIQ010000005.1"/>
</dbReference>
<feature type="coiled-coil region" evidence="2">
    <location>
        <begin position="110"/>
        <end position="168"/>
    </location>
</feature>
<comment type="similarity">
    <text evidence="1">Belongs to the membrane fusion protein (MFP) (TC 8.A.1) family.</text>
</comment>
<organism evidence="7 8">
    <name type="scientific">Olivibacter ginsenosidimutans</name>
    <dbReference type="NCBI Taxonomy" id="1176537"/>
    <lineage>
        <taxon>Bacteria</taxon>
        <taxon>Pseudomonadati</taxon>
        <taxon>Bacteroidota</taxon>
        <taxon>Sphingobacteriia</taxon>
        <taxon>Sphingobacteriales</taxon>
        <taxon>Sphingobacteriaceae</taxon>
        <taxon>Olivibacter</taxon>
    </lineage>
</organism>
<dbReference type="Pfam" id="PF25989">
    <property type="entry name" value="YknX_C"/>
    <property type="match status" value="1"/>
</dbReference>
<keyword evidence="3" id="KW-0812">Transmembrane</keyword>
<evidence type="ECO:0000259" key="6">
    <source>
        <dbReference type="Pfam" id="PF25989"/>
    </source>
</evidence>